<proteinExistence type="predicted"/>
<feature type="compositionally biased region" description="Polar residues" evidence="15">
    <location>
        <begin position="700"/>
        <end position="714"/>
    </location>
</feature>
<dbReference type="PANTHER" id="PTHR12977">
    <property type="entry name" value="SUPPRESSOR OF VARIEGATION 4-20-RELATED"/>
    <property type="match status" value="1"/>
</dbReference>
<dbReference type="InterPro" id="IPR025783">
    <property type="entry name" value="Set9_fungi"/>
</dbReference>
<dbReference type="AlphaFoldDB" id="A0AAN6PXL7"/>
<evidence type="ECO:0000313" key="18">
    <source>
        <dbReference type="Proteomes" id="UP001305647"/>
    </source>
</evidence>
<dbReference type="CDD" id="cd10524">
    <property type="entry name" value="SET_Suv4-20-like"/>
    <property type="match status" value="1"/>
</dbReference>
<keyword evidence="10" id="KW-0156">Chromatin regulator</keyword>
<evidence type="ECO:0000259" key="16">
    <source>
        <dbReference type="PROSITE" id="PS50280"/>
    </source>
</evidence>
<sequence>MPRTASSTSKKQQLTYAQLAAYDDILTDALVDHTYYWTTIPKNRPAYHASRGIREEDITKTIQAHLIVAPDFAVAEEALLAVDGLKKFHRSLRTPKEKDDFRAHLRRYMGTYQSDCPFEVNATNRYTISSYEASITARRFIRRNETIKYLAGTQVTVTPEEEAQLALRKKDFSLVVSSRSKLTSLFMGPARFANHDCDPNARLVTRGQAGIEVVACRDIELGEEITVSYSDGYFGENNCECLCQTCENNVANGWRPVDGAVPVHTSIEGGAVGTPDGYSLRRRRDRSASDAGSRTSSVTPDIRPRILRGSRSQTNMANRASTTDSADADHTGVATLSKKRTQDVACLSSPPVTPAKRLKKTHYNLSPIKLEGVWRPGSDTESSSISATSEDGKGSVTDATSPEDEKPALHILSPDLSPVKQSVETPDAMDKERLAEIFPSTAQKTADSPAILPTGDKDLPRNLLDHPDLPGPLFPVKDVNSTGRECLSTATAQPRPDGMTQGVKIETCGETMGDMVGSITSQRQEGVRSPSNDPLQCSLNAEEEAEVQMARQEQDEPIRQDETTAPPTASTTSSTTKNQKRAKRGTSIQPLPAQPVRKQRIPGDYTLTPLLLSEPQTAWVHCTNCSAAFVQKDAYYTRANCPRCERHSKLYGYIWPKTAPAGRDDREERILDHRVVNRFLHPEDEARARGRKAWRERLSQGRSMSGSVELTPSRNRGFEGLHLRRGGNRAGGGDVTGSQVEAEDAVLAGLRRSGRARRASARAMGEE</sequence>
<keyword evidence="6" id="KW-0158">Chromosome</keyword>
<dbReference type="EC" id="2.1.1.372" evidence="12"/>
<dbReference type="GO" id="GO:0005634">
    <property type="term" value="C:nucleus"/>
    <property type="evidence" value="ECO:0007669"/>
    <property type="project" value="UniProtKB-SubCell"/>
</dbReference>
<keyword evidence="8" id="KW-0808">Transferase</keyword>
<evidence type="ECO:0000256" key="14">
    <source>
        <dbReference type="ARBA" id="ARBA00048081"/>
    </source>
</evidence>
<evidence type="ECO:0000256" key="2">
    <source>
        <dbReference type="ARBA" id="ARBA00004123"/>
    </source>
</evidence>
<evidence type="ECO:0000256" key="1">
    <source>
        <dbReference type="ARBA" id="ARBA00001984"/>
    </source>
</evidence>
<feature type="domain" description="SET" evidence="16">
    <location>
        <begin position="116"/>
        <end position="230"/>
    </location>
</feature>
<keyword evidence="7" id="KW-0489">Methyltransferase</keyword>
<feature type="compositionally biased region" description="Basic and acidic residues" evidence="15">
    <location>
        <begin position="552"/>
        <end position="562"/>
    </location>
</feature>
<comment type="catalytic activity">
    <reaction evidence="14">
        <text>L-lysyl(20)-[histone H4] + 3 S-adenosyl-L-methionine = N(6),N(6),N(6)-trimethyl-L-lysyl(20)-[histone H4] + 3 S-adenosyl-L-homocysteine + 3 H(+)</text>
        <dbReference type="Rhea" id="RHEA:64456"/>
        <dbReference type="Rhea" id="RHEA-COMP:15554"/>
        <dbReference type="Rhea" id="RHEA-COMP:15998"/>
        <dbReference type="ChEBI" id="CHEBI:15378"/>
        <dbReference type="ChEBI" id="CHEBI:29969"/>
        <dbReference type="ChEBI" id="CHEBI:57856"/>
        <dbReference type="ChEBI" id="CHEBI:59789"/>
        <dbReference type="ChEBI" id="CHEBI:61961"/>
        <dbReference type="EC" id="2.1.1.372"/>
    </reaction>
</comment>
<evidence type="ECO:0000256" key="3">
    <source>
        <dbReference type="ARBA" id="ARBA00004286"/>
    </source>
</evidence>
<dbReference type="InterPro" id="IPR001214">
    <property type="entry name" value="SET_dom"/>
</dbReference>
<evidence type="ECO:0000256" key="12">
    <source>
        <dbReference type="ARBA" id="ARBA00024057"/>
    </source>
</evidence>
<dbReference type="InterPro" id="IPR046341">
    <property type="entry name" value="SET_dom_sf"/>
</dbReference>
<dbReference type="SUPFAM" id="SSF82199">
    <property type="entry name" value="SET domain"/>
    <property type="match status" value="1"/>
</dbReference>
<dbReference type="Pfam" id="PF00856">
    <property type="entry name" value="SET"/>
    <property type="match status" value="1"/>
</dbReference>
<dbReference type="InterPro" id="IPR039977">
    <property type="entry name" value="Suv4-20/Set9"/>
</dbReference>
<evidence type="ECO:0000313" key="17">
    <source>
        <dbReference type="EMBL" id="KAK4098976.1"/>
    </source>
</evidence>
<feature type="region of interest" description="Disordered" evidence="15">
    <location>
        <begin position="372"/>
        <end position="411"/>
    </location>
</feature>
<comment type="caution">
    <text evidence="17">The sequence shown here is derived from an EMBL/GenBank/DDBJ whole genome shotgun (WGS) entry which is preliminary data.</text>
</comment>
<organism evidence="17 18">
    <name type="scientific">Parathielavia hyrcaniae</name>
    <dbReference type="NCBI Taxonomy" id="113614"/>
    <lineage>
        <taxon>Eukaryota</taxon>
        <taxon>Fungi</taxon>
        <taxon>Dikarya</taxon>
        <taxon>Ascomycota</taxon>
        <taxon>Pezizomycotina</taxon>
        <taxon>Sordariomycetes</taxon>
        <taxon>Sordariomycetidae</taxon>
        <taxon>Sordariales</taxon>
        <taxon>Chaetomiaceae</taxon>
        <taxon>Parathielavia</taxon>
    </lineage>
</organism>
<protein>
    <recommendedName>
        <fullName evidence="5">Histone-lysine N-methyltransferase SET9</fullName>
        <ecNumber evidence="12">2.1.1.372</ecNumber>
    </recommendedName>
    <alternativeName>
        <fullName evidence="4">Histone-lysine N-methyltransferase set9</fullName>
    </alternativeName>
    <alternativeName>
        <fullName evidence="13">SET domain protein 9</fullName>
    </alternativeName>
</protein>
<evidence type="ECO:0000256" key="7">
    <source>
        <dbReference type="ARBA" id="ARBA00022603"/>
    </source>
</evidence>
<comment type="function">
    <text evidence="1">Histone methyltransferase that trimethylates 'Lys-20' of histone H4 to form H4K20me3.</text>
</comment>
<evidence type="ECO:0000256" key="4">
    <source>
        <dbReference type="ARBA" id="ARBA00014232"/>
    </source>
</evidence>
<feature type="compositionally biased region" description="Polar residues" evidence="15">
    <location>
        <begin position="310"/>
        <end position="325"/>
    </location>
</feature>
<gene>
    <name evidence="17" type="ORF">N658DRAFT_487961</name>
</gene>
<comment type="subcellular location">
    <subcellularLocation>
        <location evidence="3">Chromosome</location>
    </subcellularLocation>
    <subcellularLocation>
        <location evidence="2">Nucleus</location>
    </subcellularLocation>
</comment>
<keyword evidence="11" id="KW-0539">Nucleus</keyword>
<feature type="compositionally biased region" description="Low complexity" evidence="15">
    <location>
        <begin position="563"/>
        <end position="576"/>
    </location>
</feature>
<evidence type="ECO:0000256" key="8">
    <source>
        <dbReference type="ARBA" id="ARBA00022679"/>
    </source>
</evidence>
<dbReference type="PANTHER" id="PTHR12977:SF4">
    <property type="entry name" value="HISTONE-LYSINE N-METHYLTRANSFERASE KMT5B"/>
    <property type="match status" value="1"/>
</dbReference>
<evidence type="ECO:0000256" key="15">
    <source>
        <dbReference type="SAM" id="MobiDB-lite"/>
    </source>
</evidence>
<dbReference type="GO" id="GO:0140943">
    <property type="term" value="F:histone H4K20 trimethyltransferase activity"/>
    <property type="evidence" value="ECO:0007669"/>
    <property type="project" value="UniProtKB-EC"/>
</dbReference>
<reference evidence="17" key="1">
    <citation type="journal article" date="2023" name="Mol. Phylogenet. Evol.">
        <title>Genome-scale phylogeny and comparative genomics of the fungal order Sordariales.</title>
        <authorList>
            <person name="Hensen N."/>
            <person name="Bonometti L."/>
            <person name="Westerberg I."/>
            <person name="Brannstrom I.O."/>
            <person name="Guillou S."/>
            <person name="Cros-Aarteil S."/>
            <person name="Calhoun S."/>
            <person name="Haridas S."/>
            <person name="Kuo A."/>
            <person name="Mondo S."/>
            <person name="Pangilinan J."/>
            <person name="Riley R."/>
            <person name="LaButti K."/>
            <person name="Andreopoulos B."/>
            <person name="Lipzen A."/>
            <person name="Chen C."/>
            <person name="Yan M."/>
            <person name="Daum C."/>
            <person name="Ng V."/>
            <person name="Clum A."/>
            <person name="Steindorff A."/>
            <person name="Ohm R.A."/>
            <person name="Martin F."/>
            <person name="Silar P."/>
            <person name="Natvig D.O."/>
            <person name="Lalanne C."/>
            <person name="Gautier V."/>
            <person name="Ament-Velasquez S.L."/>
            <person name="Kruys A."/>
            <person name="Hutchinson M.I."/>
            <person name="Powell A.J."/>
            <person name="Barry K."/>
            <person name="Miller A.N."/>
            <person name="Grigoriev I.V."/>
            <person name="Debuchy R."/>
            <person name="Gladieux P."/>
            <person name="Hiltunen Thoren M."/>
            <person name="Johannesson H."/>
        </authorList>
    </citation>
    <scope>NUCLEOTIDE SEQUENCE</scope>
    <source>
        <strain evidence="17">CBS 757.83</strain>
    </source>
</reference>
<reference evidence="17" key="2">
    <citation type="submission" date="2023-05" db="EMBL/GenBank/DDBJ databases">
        <authorList>
            <consortium name="Lawrence Berkeley National Laboratory"/>
            <person name="Steindorff A."/>
            <person name="Hensen N."/>
            <person name="Bonometti L."/>
            <person name="Westerberg I."/>
            <person name="Brannstrom I.O."/>
            <person name="Guillou S."/>
            <person name="Cros-Aarteil S."/>
            <person name="Calhoun S."/>
            <person name="Haridas S."/>
            <person name="Kuo A."/>
            <person name="Mondo S."/>
            <person name="Pangilinan J."/>
            <person name="Riley R."/>
            <person name="Labutti K."/>
            <person name="Andreopoulos B."/>
            <person name="Lipzen A."/>
            <person name="Chen C."/>
            <person name="Yanf M."/>
            <person name="Daum C."/>
            <person name="Ng V."/>
            <person name="Clum A."/>
            <person name="Ohm R."/>
            <person name="Martin F."/>
            <person name="Silar P."/>
            <person name="Natvig D."/>
            <person name="Lalanne C."/>
            <person name="Gautier V."/>
            <person name="Ament-Velasquez S.L."/>
            <person name="Kruys A."/>
            <person name="Hutchinson M.I."/>
            <person name="Powell A.J."/>
            <person name="Barry K."/>
            <person name="Miller A.N."/>
            <person name="Grigoriev I.V."/>
            <person name="Debuchy R."/>
            <person name="Gladieux P."/>
            <person name="Thoren M.H."/>
            <person name="Johannesson H."/>
        </authorList>
    </citation>
    <scope>NUCLEOTIDE SEQUENCE</scope>
    <source>
        <strain evidence="17">CBS 757.83</strain>
    </source>
</reference>
<dbReference type="EMBL" id="MU863653">
    <property type="protein sequence ID" value="KAK4098976.1"/>
    <property type="molecule type" value="Genomic_DNA"/>
</dbReference>
<dbReference type="GO" id="GO:0005694">
    <property type="term" value="C:chromosome"/>
    <property type="evidence" value="ECO:0007669"/>
    <property type="project" value="UniProtKB-SubCell"/>
</dbReference>
<evidence type="ECO:0000256" key="6">
    <source>
        <dbReference type="ARBA" id="ARBA00022454"/>
    </source>
</evidence>
<dbReference type="Gene3D" id="1.10.10.1700">
    <property type="entry name" value="Histone-lysine N-methyltransferase"/>
    <property type="match status" value="1"/>
</dbReference>
<feature type="region of interest" description="Disordered" evidence="15">
    <location>
        <begin position="696"/>
        <end position="767"/>
    </location>
</feature>
<evidence type="ECO:0000256" key="9">
    <source>
        <dbReference type="ARBA" id="ARBA00022691"/>
    </source>
</evidence>
<keyword evidence="18" id="KW-1185">Reference proteome</keyword>
<feature type="region of interest" description="Disordered" evidence="15">
    <location>
        <begin position="266"/>
        <end position="330"/>
    </location>
</feature>
<evidence type="ECO:0000256" key="10">
    <source>
        <dbReference type="ARBA" id="ARBA00022853"/>
    </source>
</evidence>
<feature type="compositionally biased region" description="Low complexity" evidence="15">
    <location>
        <begin position="379"/>
        <end position="389"/>
    </location>
</feature>
<keyword evidence="9" id="KW-0949">S-adenosyl-L-methionine</keyword>
<evidence type="ECO:0000256" key="13">
    <source>
        <dbReference type="ARBA" id="ARBA00030653"/>
    </source>
</evidence>
<name>A0AAN6PXL7_9PEZI</name>
<dbReference type="PROSITE" id="PS51567">
    <property type="entry name" value="SAM_MT43_SUVAR420_1"/>
    <property type="match status" value="1"/>
</dbReference>
<evidence type="ECO:0000256" key="11">
    <source>
        <dbReference type="ARBA" id="ARBA00023242"/>
    </source>
</evidence>
<feature type="region of interest" description="Disordered" evidence="15">
    <location>
        <begin position="544"/>
        <end position="600"/>
    </location>
</feature>
<dbReference type="SMART" id="SM00317">
    <property type="entry name" value="SET"/>
    <property type="match status" value="1"/>
</dbReference>
<dbReference type="PROSITE" id="PS50280">
    <property type="entry name" value="SET"/>
    <property type="match status" value="1"/>
</dbReference>
<dbReference type="Gene3D" id="2.170.270.10">
    <property type="entry name" value="SET domain"/>
    <property type="match status" value="1"/>
</dbReference>
<evidence type="ECO:0000256" key="5">
    <source>
        <dbReference type="ARBA" id="ARBA00015413"/>
    </source>
</evidence>
<dbReference type="Proteomes" id="UP001305647">
    <property type="component" value="Unassembled WGS sequence"/>
</dbReference>
<dbReference type="GO" id="GO:0032259">
    <property type="term" value="P:methylation"/>
    <property type="evidence" value="ECO:0007669"/>
    <property type="project" value="UniProtKB-KW"/>
</dbReference>
<dbReference type="InterPro" id="IPR041938">
    <property type="entry name" value="Hist-Lys_N-MTase_N"/>
</dbReference>
<accession>A0AAN6PXL7</accession>